<dbReference type="EMBL" id="SPDV01000002">
    <property type="protein sequence ID" value="TFI60018.1"/>
    <property type="molecule type" value="Genomic_DNA"/>
</dbReference>
<proteinExistence type="predicted"/>
<gene>
    <name evidence="1" type="ORF">E2493_01860</name>
</gene>
<organism evidence="1 2">
    <name type="scientific">Sphingomonas parva</name>
    <dbReference type="NCBI Taxonomy" id="2555898"/>
    <lineage>
        <taxon>Bacteria</taxon>
        <taxon>Pseudomonadati</taxon>
        <taxon>Pseudomonadota</taxon>
        <taxon>Alphaproteobacteria</taxon>
        <taxon>Sphingomonadales</taxon>
        <taxon>Sphingomonadaceae</taxon>
        <taxon>Sphingomonas</taxon>
    </lineage>
</organism>
<keyword evidence="2" id="KW-1185">Reference proteome</keyword>
<evidence type="ECO:0008006" key="3">
    <source>
        <dbReference type="Google" id="ProtNLM"/>
    </source>
</evidence>
<evidence type="ECO:0000313" key="1">
    <source>
        <dbReference type="EMBL" id="TFI60018.1"/>
    </source>
</evidence>
<dbReference type="AlphaFoldDB" id="A0A4Y8ZVG2"/>
<protein>
    <recommendedName>
        <fullName evidence="3">WGR domain-containing protein</fullName>
    </recommendedName>
</protein>
<dbReference type="OrthoDB" id="7508498at2"/>
<name>A0A4Y8ZVG2_9SPHN</name>
<accession>A0A4Y8ZVG2</accession>
<evidence type="ECO:0000313" key="2">
    <source>
        <dbReference type="Proteomes" id="UP000298213"/>
    </source>
</evidence>
<dbReference type="Proteomes" id="UP000298213">
    <property type="component" value="Unassembled WGS sequence"/>
</dbReference>
<dbReference type="RefSeq" id="WP_135083145.1">
    <property type="nucleotide sequence ID" value="NZ_SPDV01000002.1"/>
</dbReference>
<sequence length="69" mass="7868">MPTAQLRPYLIAQDDEGQFRITIRETRYNSQGYPLVKATLQEETFKSVHAARTFAREHLGAQAGEFALK</sequence>
<comment type="caution">
    <text evidence="1">The sequence shown here is derived from an EMBL/GenBank/DDBJ whole genome shotgun (WGS) entry which is preliminary data.</text>
</comment>
<reference evidence="1 2" key="1">
    <citation type="submission" date="2019-03" db="EMBL/GenBank/DDBJ databases">
        <title>Genome sequence of Sphingomonas sp. 17J27-24.</title>
        <authorList>
            <person name="Kim M."/>
            <person name="Maeng S."/>
            <person name="Sathiyaraj S."/>
        </authorList>
    </citation>
    <scope>NUCLEOTIDE SEQUENCE [LARGE SCALE GENOMIC DNA]</scope>
    <source>
        <strain evidence="1 2">17J27-24</strain>
    </source>
</reference>